<dbReference type="InterPro" id="IPR023299">
    <property type="entry name" value="ATPase_P-typ_cyto_dom_N"/>
</dbReference>
<feature type="binding site" evidence="16">
    <location>
        <position position="413"/>
    </location>
    <ligand>
        <name>ATP</name>
        <dbReference type="ChEBI" id="CHEBI:30616"/>
    </ligand>
</feature>
<dbReference type="Pfam" id="PF16212">
    <property type="entry name" value="PhoLip_ATPase_C"/>
    <property type="match status" value="1"/>
</dbReference>
<dbReference type="FunFam" id="3.40.1110.10:FF:000009">
    <property type="entry name" value="Phospholipid-transporting ATPase"/>
    <property type="match status" value="1"/>
</dbReference>
<dbReference type="GO" id="GO:0005524">
    <property type="term" value="F:ATP binding"/>
    <property type="evidence" value="ECO:0007669"/>
    <property type="project" value="UniProtKB-UniRule"/>
</dbReference>
<evidence type="ECO:0000256" key="4">
    <source>
        <dbReference type="ARBA" id="ARBA00008109"/>
    </source>
</evidence>
<evidence type="ECO:0000256" key="13">
    <source>
        <dbReference type="ARBA" id="ARBA00023136"/>
    </source>
</evidence>
<protein>
    <recommendedName>
        <fullName evidence="18">Phospholipid-transporting ATPase</fullName>
        <ecNumber evidence="18">7.6.2.1</ecNumber>
    </recommendedName>
</protein>
<evidence type="ECO:0000256" key="15">
    <source>
        <dbReference type="ARBA" id="ARBA00050913"/>
    </source>
</evidence>
<evidence type="ECO:0000256" key="17">
    <source>
        <dbReference type="PIRSR" id="PIRSR606539-3"/>
    </source>
</evidence>
<feature type="region of interest" description="Disordered" evidence="19">
    <location>
        <begin position="158"/>
        <end position="184"/>
    </location>
</feature>
<evidence type="ECO:0000256" key="8">
    <source>
        <dbReference type="ARBA" id="ARBA00022824"/>
    </source>
</evidence>
<dbReference type="InterPro" id="IPR001757">
    <property type="entry name" value="P_typ_ATPase"/>
</dbReference>
<proteinExistence type="inferred from homology"/>
<evidence type="ECO:0000256" key="14">
    <source>
        <dbReference type="ARBA" id="ARBA00034036"/>
    </source>
</evidence>
<keyword evidence="8" id="KW-0256">Endoplasmic reticulum</keyword>
<dbReference type="GO" id="GO:0000287">
    <property type="term" value="F:magnesium ion binding"/>
    <property type="evidence" value="ECO:0007669"/>
    <property type="project" value="UniProtKB-UniRule"/>
</dbReference>
<feature type="transmembrane region" description="Helical" evidence="18">
    <location>
        <begin position="729"/>
        <end position="748"/>
    </location>
</feature>
<dbReference type="GO" id="GO:0005789">
    <property type="term" value="C:endoplasmic reticulum membrane"/>
    <property type="evidence" value="ECO:0007669"/>
    <property type="project" value="UniProtKB-SubCell"/>
</dbReference>
<reference evidence="21" key="2">
    <citation type="submission" date="2025-09" db="UniProtKB">
        <authorList>
            <consortium name="Ensembl"/>
        </authorList>
    </citation>
    <scope>IDENTIFICATION</scope>
</reference>
<dbReference type="Ensembl" id="ENSEBUT00000027947.1">
    <property type="protein sequence ID" value="ENSEBUP00000027371.1"/>
    <property type="gene ID" value="ENSEBUG00000016773.1"/>
</dbReference>
<reference evidence="21" key="1">
    <citation type="submission" date="2025-08" db="UniProtKB">
        <authorList>
            <consortium name="Ensembl"/>
        </authorList>
    </citation>
    <scope>IDENTIFICATION</scope>
</reference>
<dbReference type="InterPro" id="IPR006539">
    <property type="entry name" value="P-type_ATPase_IV"/>
</dbReference>
<keyword evidence="5 18" id="KW-0812">Transmembrane</keyword>
<evidence type="ECO:0000256" key="11">
    <source>
        <dbReference type="ARBA" id="ARBA00022967"/>
    </source>
</evidence>
<feature type="compositionally biased region" description="Basic and acidic residues" evidence="19">
    <location>
        <begin position="158"/>
        <end position="176"/>
    </location>
</feature>
<keyword evidence="6 17" id="KW-0479">Metal-binding</keyword>
<feature type="binding site" evidence="16">
    <location>
        <position position="333"/>
    </location>
    <ligand>
        <name>ATP</name>
        <dbReference type="ChEBI" id="CHEBI:30616"/>
    </ligand>
</feature>
<comment type="cofactor">
    <cofactor evidence="1 17">
        <name>Mg(2+)</name>
        <dbReference type="ChEBI" id="CHEBI:18420"/>
    </cofactor>
</comment>
<dbReference type="SUPFAM" id="SSF81665">
    <property type="entry name" value="Calcium ATPase, transmembrane domain M"/>
    <property type="match status" value="1"/>
</dbReference>
<keyword evidence="11 18" id="KW-1278">Translocase</keyword>
<evidence type="ECO:0000259" key="20">
    <source>
        <dbReference type="Pfam" id="PF16212"/>
    </source>
</evidence>
<feature type="binding site" evidence="17">
    <location>
        <position position="564"/>
    </location>
    <ligand>
        <name>Mg(2+)</name>
        <dbReference type="ChEBI" id="CHEBI:18420"/>
    </ligand>
</feature>
<dbReference type="NCBIfam" id="TIGR01494">
    <property type="entry name" value="ATPase_P-type"/>
    <property type="match status" value="1"/>
</dbReference>
<dbReference type="Gene3D" id="3.40.50.1000">
    <property type="entry name" value="HAD superfamily/HAD-like"/>
    <property type="match status" value="1"/>
</dbReference>
<dbReference type="Gene3D" id="3.40.1110.10">
    <property type="entry name" value="Calcium-transporting ATPase, cytoplasmic domain N"/>
    <property type="match status" value="1"/>
</dbReference>
<feature type="binding site" evidence="16">
    <location>
        <position position="415"/>
    </location>
    <ligand>
        <name>ATP</name>
        <dbReference type="ChEBI" id="CHEBI:30616"/>
    </ligand>
</feature>
<evidence type="ECO:0000256" key="10">
    <source>
        <dbReference type="ARBA" id="ARBA00022842"/>
    </source>
</evidence>
<evidence type="ECO:0000313" key="21">
    <source>
        <dbReference type="Ensembl" id="ENSEBUP00000027371.1"/>
    </source>
</evidence>
<comment type="catalytic activity">
    <reaction evidence="14 18">
        <text>ATP + H2O + phospholipidSide 1 = ADP + phosphate + phospholipidSide 2.</text>
        <dbReference type="EC" id="7.6.2.1"/>
    </reaction>
</comment>
<feature type="domain" description="P-type ATPase C-terminal" evidence="20">
    <location>
        <begin position="586"/>
        <end position="830"/>
    </location>
</feature>
<organism evidence="21 22">
    <name type="scientific">Eptatretus burgeri</name>
    <name type="common">Inshore hagfish</name>
    <dbReference type="NCBI Taxonomy" id="7764"/>
    <lineage>
        <taxon>Eukaryota</taxon>
        <taxon>Metazoa</taxon>
        <taxon>Chordata</taxon>
        <taxon>Craniata</taxon>
        <taxon>Vertebrata</taxon>
        <taxon>Cyclostomata</taxon>
        <taxon>Myxini</taxon>
        <taxon>Myxiniformes</taxon>
        <taxon>Myxinidae</taxon>
        <taxon>Eptatretinae</taxon>
        <taxon>Eptatretus</taxon>
    </lineage>
</organism>
<feature type="binding site" evidence="17">
    <location>
        <position position="560"/>
    </location>
    <ligand>
        <name>Mg(2+)</name>
        <dbReference type="ChEBI" id="CHEBI:18420"/>
    </ligand>
</feature>
<accession>A0A8C4RC72</accession>
<comment type="catalytic activity">
    <reaction evidence="15">
        <text>a beta-D-glucosyl-(1&lt;-&gt;1')-N-acylsphing-4-enine(out) + ATP + H2O = a beta-D-glucosyl-(1&lt;-&gt;1')-N-acylsphing-4-enine(in) + ADP + phosphate + H(+)</text>
        <dbReference type="Rhea" id="RHEA:66036"/>
        <dbReference type="ChEBI" id="CHEBI:15377"/>
        <dbReference type="ChEBI" id="CHEBI:15378"/>
        <dbReference type="ChEBI" id="CHEBI:22801"/>
        <dbReference type="ChEBI" id="CHEBI:30616"/>
        <dbReference type="ChEBI" id="CHEBI:43474"/>
        <dbReference type="ChEBI" id="CHEBI:456216"/>
    </reaction>
    <physiologicalReaction direction="left-to-right" evidence="15">
        <dbReference type="Rhea" id="RHEA:66037"/>
    </physiologicalReaction>
</comment>
<dbReference type="GO" id="GO:0140326">
    <property type="term" value="F:ATPase-coupled intramembrane lipid transporter activity"/>
    <property type="evidence" value="ECO:0007669"/>
    <property type="project" value="UniProtKB-EC"/>
</dbReference>
<evidence type="ECO:0000256" key="19">
    <source>
        <dbReference type="SAM" id="MobiDB-lite"/>
    </source>
</evidence>
<dbReference type="Proteomes" id="UP000694388">
    <property type="component" value="Unplaced"/>
</dbReference>
<feature type="transmembrane region" description="Helical" evidence="18">
    <location>
        <begin position="760"/>
        <end position="780"/>
    </location>
</feature>
<feature type="binding site" evidence="16">
    <location>
        <position position="540"/>
    </location>
    <ligand>
        <name>ATP</name>
        <dbReference type="ChEBI" id="CHEBI:30616"/>
    </ligand>
</feature>
<dbReference type="NCBIfam" id="TIGR01652">
    <property type="entry name" value="ATPase-Plipid"/>
    <property type="match status" value="1"/>
</dbReference>
<feature type="transmembrane region" description="Helical" evidence="18">
    <location>
        <begin position="653"/>
        <end position="675"/>
    </location>
</feature>
<feature type="binding site" evidence="16">
    <location>
        <position position="564"/>
    </location>
    <ligand>
        <name>ATP</name>
        <dbReference type="ChEBI" id="CHEBI:30616"/>
    </ligand>
</feature>
<evidence type="ECO:0000256" key="1">
    <source>
        <dbReference type="ARBA" id="ARBA00001946"/>
    </source>
</evidence>
<sequence length="846" mass="95301">MLNCLHKAVDQLRFMPNVSPVAREMDILDFFIALAVCNSVMVVRSKIPLGQELAIVRRNDSSIKEMEEVEHREVEEGAKMLSPGFSDVQGDSSPEVQVLNLCSQGQFGDPFCAEELCIVAGHLHYRNRNLRPTCKDPSVLSDVTLENNLDTFQTAQRRYEHKASNQKPHQEVDNKGRKSHRHKRQCAYVTYSNLNRGFEPDKQQIESSGRENELEAEEGMRYEARSMDEVALVAAARAYGVVLLDRTVHHLTLSLPGVGPLKFDLLHELAFDVERRRMSIVVRHPLTGQAMVYVKGADSAVMKLLKDPEVPDQLDIRTKTQQHLNSYAESGLRTLCIAKKHLEVEDYEKWSKQQRQAEDALEQREELLQCLVASMEANLTLLGATGVEDRLQDGVAQTIDALRQAGLRLWMLTGDKQETALSVAYSCQLLQKHDNVRSIITNSPEACQILLKEVLSDITWQDRETTHYTGSNMPLSLDYCWKKQSSNDIEGVDSMICQRGLLLDGETLEIILNSGLELDFLTLANRCHAVLCCRATPSQKALVVRLVQKKLHAVTLAIGDGANDVRMIQEADVGVGIQGQEGLQAVMSSDFAVSRFKHLQKLLLVHGYWSSVRLTNLILYFLYKNAMFVFFLFWFQLFCGFSGSALLDQWYLILFNLVFTSVPPLITAVFDRPIMPQTLLKFPHLYQSSLVQQESLIVVFWVTMMDAVYQSLACFLLPYFAYADSDVDLFTLGTPLTTLTMITILGHLAIETTTWTSVHFAAMVGSLLVYMTFLGIYSSLCLTCSPPSNPYGVNQYLVHNSRNYLVCTITPVVALLPRVVVRALQRTLYPGYKLRIHPSISSQLAC</sequence>
<evidence type="ECO:0000256" key="3">
    <source>
        <dbReference type="ARBA" id="ARBA00004586"/>
    </source>
</evidence>
<dbReference type="GeneTree" id="ENSGT00940000157895"/>
<feature type="binding site" evidence="16">
    <location>
        <position position="295"/>
    </location>
    <ligand>
        <name>ATP</name>
        <dbReference type="ChEBI" id="CHEBI:30616"/>
    </ligand>
</feature>
<dbReference type="GO" id="GO:0045332">
    <property type="term" value="P:phospholipid translocation"/>
    <property type="evidence" value="ECO:0007669"/>
    <property type="project" value="TreeGrafter"/>
</dbReference>
<dbReference type="Pfam" id="PF13246">
    <property type="entry name" value="Cation_ATPase"/>
    <property type="match status" value="1"/>
</dbReference>
<keyword evidence="10 17" id="KW-0460">Magnesium</keyword>
<dbReference type="EC" id="7.6.2.1" evidence="18"/>
<evidence type="ECO:0000256" key="16">
    <source>
        <dbReference type="PIRSR" id="PIRSR606539-2"/>
    </source>
</evidence>
<comment type="similarity">
    <text evidence="4 18">Belongs to the cation transport ATPase (P-type) (TC 3.A.3) family. Type IV subfamily.</text>
</comment>
<evidence type="ECO:0000313" key="22">
    <source>
        <dbReference type="Proteomes" id="UP000694388"/>
    </source>
</evidence>
<name>A0A8C4RC72_EPTBU</name>
<dbReference type="InterPro" id="IPR032630">
    <property type="entry name" value="P_typ_ATPase_c"/>
</dbReference>
<dbReference type="GO" id="GO:0016887">
    <property type="term" value="F:ATP hydrolysis activity"/>
    <property type="evidence" value="ECO:0007669"/>
    <property type="project" value="InterPro"/>
</dbReference>
<feature type="binding site" evidence="16">
    <location>
        <position position="563"/>
    </location>
    <ligand>
        <name>ATP</name>
        <dbReference type="ChEBI" id="CHEBI:30616"/>
    </ligand>
</feature>
<evidence type="ECO:0000256" key="2">
    <source>
        <dbReference type="ARBA" id="ARBA00004127"/>
    </source>
</evidence>
<dbReference type="InterPro" id="IPR023298">
    <property type="entry name" value="ATPase_P-typ_TM_dom_sf"/>
</dbReference>
<dbReference type="InterPro" id="IPR036412">
    <property type="entry name" value="HAD-like_sf"/>
</dbReference>
<keyword evidence="12 18" id="KW-1133">Transmembrane helix</keyword>
<evidence type="ECO:0000256" key="5">
    <source>
        <dbReference type="ARBA" id="ARBA00022692"/>
    </source>
</evidence>
<feature type="binding site" evidence="16">
    <location>
        <position position="534"/>
    </location>
    <ligand>
        <name>ATP</name>
        <dbReference type="ChEBI" id="CHEBI:30616"/>
    </ligand>
</feature>
<keyword evidence="22" id="KW-1185">Reference proteome</keyword>
<dbReference type="PANTHER" id="PTHR24092">
    <property type="entry name" value="PROBABLE PHOSPHOLIPID-TRANSPORTING ATPASE"/>
    <property type="match status" value="1"/>
</dbReference>
<dbReference type="FunFam" id="3.40.50.1000:FF:000014">
    <property type="entry name" value="Phospholipid-transporting ATPase"/>
    <property type="match status" value="1"/>
</dbReference>
<feature type="transmembrane region" description="Helical" evidence="18">
    <location>
        <begin position="696"/>
        <end position="723"/>
    </location>
</feature>
<evidence type="ECO:0000256" key="7">
    <source>
        <dbReference type="ARBA" id="ARBA00022741"/>
    </source>
</evidence>
<evidence type="ECO:0000256" key="9">
    <source>
        <dbReference type="ARBA" id="ARBA00022840"/>
    </source>
</evidence>
<evidence type="ECO:0000256" key="18">
    <source>
        <dbReference type="RuleBase" id="RU362033"/>
    </source>
</evidence>
<keyword evidence="9 16" id="KW-0067">ATP-binding</keyword>
<dbReference type="SUPFAM" id="SSF56784">
    <property type="entry name" value="HAD-like"/>
    <property type="match status" value="1"/>
</dbReference>
<feature type="binding site" evidence="16">
    <location>
        <position position="271"/>
    </location>
    <ligand>
        <name>ATP</name>
        <dbReference type="ChEBI" id="CHEBI:30616"/>
    </ligand>
</feature>
<dbReference type="OMA" id="YERANTA"/>
<comment type="caution">
    <text evidence="18">Lacks conserved residue(s) required for the propagation of feature annotation.</text>
</comment>
<feature type="transmembrane region" description="Helical" evidence="18">
    <location>
        <begin position="628"/>
        <end position="647"/>
    </location>
</feature>
<dbReference type="InterPro" id="IPR023214">
    <property type="entry name" value="HAD_sf"/>
</dbReference>
<keyword evidence="7 16" id="KW-0547">Nucleotide-binding</keyword>
<evidence type="ECO:0000256" key="12">
    <source>
        <dbReference type="ARBA" id="ARBA00022989"/>
    </source>
</evidence>
<comment type="subcellular location">
    <subcellularLocation>
        <location evidence="2">Endomembrane system</location>
        <topology evidence="2">Multi-pass membrane protein</topology>
    </subcellularLocation>
    <subcellularLocation>
        <location evidence="3">Endoplasmic reticulum membrane</location>
    </subcellularLocation>
    <subcellularLocation>
        <location evidence="18">Membrane</location>
        <topology evidence="18">Multi-pass membrane protein</topology>
    </subcellularLocation>
</comment>
<keyword evidence="13 18" id="KW-0472">Membrane</keyword>
<dbReference type="AlphaFoldDB" id="A0A8C4RC72"/>
<feature type="binding site" evidence="16">
    <location>
        <position position="229"/>
    </location>
    <ligand>
        <name>ATP</name>
        <dbReference type="ChEBI" id="CHEBI:30616"/>
    </ligand>
</feature>
<dbReference type="PANTHER" id="PTHR24092:SF218">
    <property type="entry name" value="PHOSPHOLIPID-TRANSPORTING ATPASE"/>
    <property type="match status" value="1"/>
</dbReference>
<dbReference type="GO" id="GO:0005886">
    <property type="term" value="C:plasma membrane"/>
    <property type="evidence" value="ECO:0007669"/>
    <property type="project" value="TreeGrafter"/>
</dbReference>
<feature type="binding site" evidence="16">
    <location>
        <position position="414"/>
    </location>
    <ligand>
        <name>ATP</name>
        <dbReference type="ChEBI" id="CHEBI:30616"/>
    </ligand>
</feature>
<evidence type="ECO:0000256" key="6">
    <source>
        <dbReference type="ARBA" id="ARBA00022723"/>
    </source>
</evidence>
<dbReference type="SUPFAM" id="SSF81660">
    <property type="entry name" value="Metal cation-transporting ATPase, ATP-binding domain N"/>
    <property type="match status" value="1"/>
</dbReference>